<gene>
    <name evidence="2" type="ORF">FHR84_002856</name>
</gene>
<reference evidence="2 3" key="1">
    <citation type="submission" date="2020-07" db="EMBL/GenBank/DDBJ databases">
        <title>Genomic Encyclopedia of Type Strains, Phase III (KMG-III): the genomes of soil and plant-associated and newly described type strains.</title>
        <authorList>
            <person name="Whitman W."/>
        </authorList>
    </citation>
    <scope>NUCLEOTIDE SEQUENCE [LARGE SCALE GENOMIC DNA]</scope>
    <source>
        <strain evidence="2 3">CECT 8576</strain>
    </source>
</reference>
<feature type="transmembrane region" description="Helical" evidence="1">
    <location>
        <begin position="26"/>
        <end position="47"/>
    </location>
</feature>
<keyword evidence="1" id="KW-0472">Membrane</keyword>
<feature type="transmembrane region" description="Helical" evidence="1">
    <location>
        <begin position="59"/>
        <end position="80"/>
    </location>
</feature>
<dbReference type="RefSeq" id="WP_179535941.1">
    <property type="nucleotide sequence ID" value="NZ_JACBYW010000005.1"/>
</dbReference>
<dbReference type="Proteomes" id="UP000548304">
    <property type="component" value="Unassembled WGS sequence"/>
</dbReference>
<accession>A0A852YZB3</accession>
<proteinExistence type="predicted"/>
<name>A0A852YZB3_9ACTN</name>
<protein>
    <submittedName>
        <fullName evidence="2">Uncharacterized protein</fullName>
    </submittedName>
</protein>
<dbReference type="EMBL" id="JACBYW010000005">
    <property type="protein sequence ID" value="NYH79518.1"/>
    <property type="molecule type" value="Genomic_DNA"/>
</dbReference>
<evidence type="ECO:0000313" key="2">
    <source>
        <dbReference type="EMBL" id="NYH79518.1"/>
    </source>
</evidence>
<organism evidence="2 3">
    <name type="scientific">Actinopolyspora biskrensis</name>
    <dbReference type="NCBI Taxonomy" id="1470178"/>
    <lineage>
        <taxon>Bacteria</taxon>
        <taxon>Bacillati</taxon>
        <taxon>Actinomycetota</taxon>
        <taxon>Actinomycetes</taxon>
        <taxon>Actinopolysporales</taxon>
        <taxon>Actinopolysporaceae</taxon>
        <taxon>Actinopolyspora</taxon>
    </lineage>
</organism>
<evidence type="ECO:0000313" key="3">
    <source>
        <dbReference type="Proteomes" id="UP000548304"/>
    </source>
</evidence>
<keyword evidence="1" id="KW-1133">Transmembrane helix</keyword>
<keyword evidence="3" id="KW-1185">Reference proteome</keyword>
<evidence type="ECO:0000256" key="1">
    <source>
        <dbReference type="SAM" id="Phobius"/>
    </source>
</evidence>
<dbReference type="AlphaFoldDB" id="A0A852YZB3"/>
<keyword evidence="1" id="KW-0812">Transmembrane</keyword>
<sequence>MSEQTDSGEDRRETGKSAASTKLFDIRTIIGGLFVVYGVLVGLAGMFPTAEGLAKSQGININLWTGLSMLALGGLFLLWVRLRPLETPEMSSEEG</sequence>
<comment type="caution">
    <text evidence="2">The sequence shown here is derived from an EMBL/GenBank/DDBJ whole genome shotgun (WGS) entry which is preliminary data.</text>
</comment>